<keyword evidence="2" id="KW-1185">Reference proteome</keyword>
<organism evidence="1 2">
    <name type="scientific">Aphis craccivora</name>
    <name type="common">Cowpea aphid</name>
    <dbReference type="NCBI Taxonomy" id="307492"/>
    <lineage>
        <taxon>Eukaryota</taxon>
        <taxon>Metazoa</taxon>
        <taxon>Ecdysozoa</taxon>
        <taxon>Arthropoda</taxon>
        <taxon>Hexapoda</taxon>
        <taxon>Insecta</taxon>
        <taxon>Pterygota</taxon>
        <taxon>Neoptera</taxon>
        <taxon>Paraneoptera</taxon>
        <taxon>Hemiptera</taxon>
        <taxon>Sternorrhyncha</taxon>
        <taxon>Aphidomorpha</taxon>
        <taxon>Aphidoidea</taxon>
        <taxon>Aphididae</taxon>
        <taxon>Aphidini</taxon>
        <taxon>Aphis</taxon>
        <taxon>Aphis</taxon>
    </lineage>
</organism>
<dbReference type="EMBL" id="VUJU01002371">
    <property type="protein sequence ID" value="KAF0761511.1"/>
    <property type="molecule type" value="Genomic_DNA"/>
</dbReference>
<reference evidence="1 2" key="1">
    <citation type="submission" date="2019-08" db="EMBL/GenBank/DDBJ databases">
        <title>Whole genome of Aphis craccivora.</title>
        <authorList>
            <person name="Voronova N.V."/>
            <person name="Shulinski R.S."/>
            <person name="Bandarenka Y.V."/>
            <person name="Zhorov D.G."/>
            <person name="Warner D."/>
        </authorList>
    </citation>
    <scope>NUCLEOTIDE SEQUENCE [LARGE SCALE GENOMIC DNA]</scope>
    <source>
        <strain evidence="1">180601</strain>
        <tissue evidence="1">Whole Body</tissue>
    </source>
</reference>
<protein>
    <submittedName>
        <fullName evidence="1">Uncharacterized protein</fullName>
    </submittedName>
</protein>
<evidence type="ECO:0000313" key="1">
    <source>
        <dbReference type="EMBL" id="KAF0761511.1"/>
    </source>
</evidence>
<accession>A0A6G0YUP0</accession>
<dbReference type="AlphaFoldDB" id="A0A6G0YUP0"/>
<gene>
    <name evidence="1" type="ORF">FWK35_00029468</name>
</gene>
<evidence type="ECO:0000313" key="2">
    <source>
        <dbReference type="Proteomes" id="UP000478052"/>
    </source>
</evidence>
<sequence length="18" mass="2331">MQLNFQKFLIFFELFIDH</sequence>
<proteinExistence type="predicted"/>
<name>A0A6G0YUP0_APHCR</name>
<dbReference type="Proteomes" id="UP000478052">
    <property type="component" value="Unassembled WGS sequence"/>
</dbReference>
<comment type="caution">
    <text evidence="1">The sequence shown here is derived from an EMBL/GenBank/DDBJ whole genome shotgun (WGS) entry which is preliminary data.</text>
</comment>